<dbReference type="AlphaFoldDB" id="A0A285X200"/>
<feature type="transmembrane region" description="Helical" evidence="1">
    <location>
        <begin position="134"/>
        <end position="154"/>
    </location>
</feature>
<feature type="transmembrane region" description="Helical" evidence="1">
    <location>
        <begin position="24"/>
        <end position="41"/>
    </location>
</feature>
<feature type="transmembrane region" description="Helical" evidence="1">
    <location>
        <begin position="360"/>
        <end position="381"/>
    </location>
</feature>
<dbReference type="RefSeq" id="WP_143544420.1">
    <property type="nucleotide sequence ID" value="NZ_OCMF01000001.1"/>
</dbReference>
<dbReference type="PANTHER" id="PTHR31061">
    <property type="entry name" value="LD22376P"/>
    <property type="match status" value="1"/>
</dbReference>
<protein>
    <submittedName>
        <fullName evidence="2">Predicted acyltransferase</fullName>
    </submittedName>
</protein>
<dbReference type="OrthoDB" id="9788724at2"/>
<evidence type="ECO:0000313" key="2">
    <source>
        <dbReference type="EMBL" id="SOC79373.1"/>
    </source>
</evidence>
<feature type="transmembrane region" description="Helical" evidence="1">
    <location>
        <begin position="282"/>
        <end position="301"/>
    </location>
</feature>
<keyword evidence="1" id="KW-0812">Transmembrane</keyword>
<keyword evidence="2" id="KW-0012">Acyltransferase</keyword>
<reference evidence="3" key="1">
    <citation type="submission" date="2017-09" db="EMBL/GenBank/DDBJ databases">
        <authorList>
            <person name="Varghese N."/>
            <person name="Submissions S."/>
        </authorList>
    </citation>
    <scope>NUCLEOTIDE SEQUENCE [LARGE SCALE GENOMIC DNA]</scope>
    <source>
        <strain evidence="3">CGMCC 1.12641</strain>
    </source>
</reference>
<feature type="transmembrane region" description="Helical" evidence="1">
    <location>
        <begin position="251"/>
        <end position="270"/>
    </location>
</feature>
<sequence>MSTTTAAGTMEENKVFPVKKGERFLALDVLRGLTIALMVLVNTPGSWSTIYAPFKHAAWHGFTITDLVFPSFLFVVGNAMSFSMRKFDAQPDSVFLKKVIRRTFKIFFIGLFLSAFPFVYRSGGELVFKDLTDMRIMGVLQRIALCYFFASLIVKNLKLKGSIILSAVILMVYWGIMYYFGDAADPYSMEGNAALKFDLLVFPAENLWRGFGFPFDPEGLLSTLPAIVNVIAGYVAGIFIQRSGNNFTTVWKLVLVGLAFVIAGEIWNVFFPINKPLWTSSYVVLTIGWSLVLIGALIWIIEVVRLRSWTYFFEVFGKNPLFIFVMSGIFVMLMNVIWINGGSMKGWIYDNFFLSWLEPYNASLLFAVTYMLLMWLMGYWMDKKRIYIKV</sequence>
<dbReference type="Proteomes" id="UP000219193">
    <property type="component" value="Unassembled WGS sequence"/>
</dbReference>
<feature type="transmembrane region" description="Helical" evidence="1">
    <location>
        <begin position="321"/>
        <end position="340"/>
    </location>
</feature>
<keyword evidence="2" id="KW-0808">Transferase</keyword>
<keyword evidence="3" id="KW-1185">Reference proteome</keyword>
<feature type="transmembrane region" description="Helical" evidence="1">
    <location>
        <begin position="103"/>
        <end position="122"/>
    </location>
</feature>
<dbReference type="EMBL" id="OCMF01000001">
    <property type="protein sequence ID" value="SOC79373.1"/>
    <property type="molecule type" value="Genomic_DNA"/>
</dbReference>
<evidence type="ECO:0000256" key="1">
    <source>
        <dbReference type="SAM" id="Phobius"/>
    </source>
</evidence>
<keyword evidence="1" id="KW-1133">Transmembrane helix</keyword>
<organism evidence="2 3">
    <name type="scientific">Salinimicrobium sediminis</name>
    <dbReference type="NCBI Taxonomy" id="1343891"/>
    <lineage>
        <taxon>Bacteria</taxon>
        <taxon>Pseudomonadati</taxon>
        <taxon>Bacteroidota</taxon>
        <taxon>Flavobacteriia</taxon>
        <taxon>Flavobacteriales</taxon>
        <taxon>Flavobacteriaceae</taxon>
        <taxon>Salinimicrobium</taxon>
    </lineage>
</organism>
<evidence type="ECO:0000313" key="3">
    <source>
        <dbReference type="Proteomes" id="UP000219193"/>
    </source>
</evidence>
<dbReference type="GO" id="GO:0016746">
    <property type="term" value="F:acyltransferase activity"/>
    <property type="evidence" value="ECO:0007669"/>
    <property type="project" value="UniProtKB-KW"/>
</dbReference>
<feature type="transmembrane region" description="Helical" evidence="1">
    <location>
        <begin position="161"/>
        <end position="180"/>
    </location>
</feature>
<feature type="transmembrane region" description="Helical" evidence="1">
    <location>
        <begin position="61"/>
        <end position="82"/>
    </location>
</feature>
<proteinExistence type="predicted"/>
<feature type="transmembrane region" description="Helical" evidence="1">
    <location>
        <begin position="219"/>
        <end position="239"/>
    </location>
</feature>
<dbReference type="PANTHER" id="PTHR31061:SF24">
    <property type="entry name" value="LD22376P"/>
    <property type="match status" value="1"/>
</dbReference>
<name>A0A285X200_9FLAO</name>
<accession>A0A285X200</accession>
<keyword evidence="1" id="KW-0472">Membrane</keyword>
<gene>
    <name evidence="2" type="ORF">SAMN06296241_0896</name>
</gene>